<accession>A0A3D9UPH3</accession>
<evidence type="ECO:0000313" key="2">
    <source>
        <dbReference type="Proteomes" id="UP000256294"/>
    </source>
</evidence>
<name>A0A3D9UPH3_9GAMM</name>
<dbReference type="EMBL" id="QTUB01000001">
    <property type="protein sequence ID" value="REF27904.1"/>
    <property type="molecule type" value="Genomic_DNA"/>
</dbReference>
<protein>
    <submittedName>
        <fullName evidence="1">Uncharacterized protein</fullName>
    </submittedName>
</protein>
<sequence>MRLESTDAEDEDNSLTGKMAKLTALNPDVSRFVYRSMR</sequence>
<proteinExistence type="predicted"/>
<reference evidence="1 2" key="1">
    <citation type="submission" date="2018-08" db="EMBL/GenBank/DDBJ databases">
        <title>Genomic Encyclopedia of Archaeal and Bacterial Type Strains, Phase II (KMG-II): from individual species to whole genera.</title>
        <authorList>
            <person name="Goeker M."/>
        </authorList>
    </citation>
    <scope>NUCLEOTIDE SEQUENCE [LARGE SCALE GENOMIC DNA]</scope>
    <source>
        <strain evidence="1 2">DSM 17905</strain>
    </source>
</reference>
<comment type="caution">
    <text evidence="1">The sequence shown here is derived from an EMBL/GenBank/DDBJ whole genome shotgun (WGS) entry which is preliminary data.</text>
</comment>
<evidence type="ECO:0000313" key="1">
    <source>
        <dbReference type="EMBL" id="REF27904.1"/>
    </source>
</evidence>
<keyword evidence="2" id="KW-1185">Reference proteome</keyword>
<dbReference type="AlphaFoldDB" id="A0A3D9UPH3"/>
<dbReference type="Proteomes" id="UP000256294">
    <property type="component" value="Unassembled WGS sequence"/>
</dbReference>
<organism evidence="1 2">
    <name type="scientific">Xenorhabdus cabanillasii</name>
    <dbReference type="NCBI Taxonomy" id="351673"/>
    <lineage>
        <taxon>Bacteria</taxon>
        <taxon>Pseudomonadati</taxon>
        <taxon>Pseudomonadota</taxon>
        <taxon>Gammaproteobacteria</taxon>
        <taxon>Enterobacterales</taxon>
        <taxon>Morganellaceae</taxon>
        <taxon>Xenorhabdus</taxon>
    </lineage>
</organism>
<gene>
    <name evidence="1" type="ORF">BDD26_2732</name>
</gene>